<reference evidence="9 10" key="1">
    <citation type="journal article" date="2012" name="J. Bacteriol.">
        <title>Complete genome sequence of a thermophilic methanogen, Methanocella conradii HZ254, isolated from Chinese rice field soil.</title>
        <authorList>
            <person name="Lu Z."/>
            <person name="Lu Y."/>
        </authorList>
    </citation>
    <scope>NUCLEOTIDE SEQUENCE [LARGE SCALE GENOMIC DNA]</scope>
    <source>
        <strain evidence="10">DSM 24694 / JCM 17849 / CGMCC 1.5162 / HZ254</strain>
    </source>
</reference>
<feature type="transmembrane region" description="Helical" evidence="6">
    <location>
        <begin position="76"/>
        <end position="99"/>
    </location>
</feature>
<accession>H8I9Q3</accession>
<dbReference type="Pfam" id="PF06847">
    <property type="entry name" value="Arc_PepC_II"/>
    <property type="match status" value="1"/>
</dbReference>
<keyword evidence="2" id="KW-1003">Cell membrane</keyword>
<evidence type="ECO:0000256" key="4">
    <source>
        <dbReference type="ARBA" id="ARBA00022989"/>
    </source>
</evidence>
<organism evidence="9 10">
    <name type="scientific">Methanocella conradii (strain DSM 24694 / JCM 17849 / CGMCC 1.5162 / HZ254)</name>
    <dbReference type="NCBI Taxonomy" id="1041930"/>
    <lineage>
        <taxon>Archaea</taxon>
        <taxon>Methanobacteriati</taxon>
        <taxon>Methanobacteriota</taxon>
        <taxon>Stenosarchaea group</taxon>
        <taxon>Methanomicrobia</taxon>
        <taxon>Methanocellales</taxon>
        <taxon>Methanocellaceae</taxon>
        <taxon>Methanocella</taxon>
    </lineage>
</organism>
<evidence type="ECO:0000256" key="6">
    <source>
        <dbReference type="SAM" id="Phobius"/>
    </source>
</evidence>
<dbReference type="Gene3D" id="1.20.120.1220">
    <property type="match status" value="1"/>
</dbReference>
<feature type="transmembrane region" description="Helical" evidence="6">
    <location>
        <begin position="145"/>
        <end position="171"/>
    </location>
</feature>
<gene>
    <name evidence="9" type="ordered locus">Mtc_1760</name>
</gene>
<feature type="domain" description="Prepilin type IV endopeptidase peptidase" evidence="7">
    <location>
        <begin position="31"/>
        <end position="131"/>
    </location>
</feature>
<evidence type="ECO:0000256" key="1">
    <source>
        <dbReference type="ARBA" id="ARBA00004651"/>
    </source>
</evidence>
<dbReference type="InterPro" id="IPR052218">
    <property type="entry name" value="Preflagellin_Peptidase"/>
</dbReference>
<evidence type="ECO:0000256" key="2">
    <source>
        <dbReference type="ARBA" id="ARBA00022475"/>
    </source>
</evidence>
<evidence type="ECO:0000259" key="7">
    <source>
        <dbReference type="Pfam" id="PF01478"/>
    </source>
</evidence>
<dbReference type="AlphaFoldDB" id="H8I9Q3"/>
<keyword evidence="10" id="KW-1185">Reference proteome</keyword>
<dbReference type="InterPro" id="IPR009655">
    <property type="entry name" value="Preflagellin_peptidase_C"/>
</dbReference>
<evidence type="ECO:0000259" key="8">
    <source>
        <dbReference type="Pfam" id="PF06847"/>
    </source>
</evidence>
<feature type="transmembrane region" description="Helical" evidence="6">
    <location>
        <begin position="52"/>
        <end position="70"/>
    </location>
</feature>
<evidence type="ECO:0000313" key="9">
    <source>
        <dbReference type="EMBL" id="AFD00504.1"/>
    </source>
</evidence>
<dbReference type="Proteomes" id="UP000005233">
    <property type="component" value="Chromosome"/>
</dbReference>
<keyword evidence="5 6" id="KW-0472">Membrane</keyword>
<dbReference type="GO" id="GO:0004190">
    <property type="term" value="F:aspartic-type endopeptidase activity"/>
    <property type="evidence" value="ECO:0007669"/>
    <property type="project" value="InterPro"/>
</dbReference>
<feature type="transmembrane region" description="Helical" evidence="6">
    <location>
        <begin position="20"/>
        <end position="40"/>
    </location>
</feature>
<proteinExistence type="predicted"/>
<sequence>MKKHLYHRDNLLAMLDWHTMNLLNIIRVAACLLILGYSCVTDWKVRRAPNQLWYILGGIGIILGLIELYISNFNVFLMYSWAFGVAFIFVLVYFLYYLFQHFGMAGLGGADAKALIAIAILFPYYPHIGLLGLSLPISDVTRSLFFGLAVFGNALVLNLAVPIAVFIYNLFNVPLSELASNPFNSFMGYMTRIEGLKGKYVRLMHRYSDEEGRIKKKRALGGVEIDDKAYDDLLKWKKEGRIGERVWVTPKIPFLIPITAGFVAAIAYGDILTQIISMAIL</sequence>
<dbReference type="GO" id="GO:0005886">
    <property type="term" value="C:plasma membrane"/>
    <property type="evidence" value="ECO:0007669"/>
    <property type="project" value="UniProtKB-SubCell"/>
</dbReference>
<dbReference type="Pfam" id="PF01478">
    <property type="entry name" value="Peptidase_A24"/>
    <property type="match status" value="1"/>
</dbReference>
<dbReference type="KEGG" id="mez:Mtc_1760"/>
<comment type="subcellular location">
    <subcellularLocation>
        <location evidence="1">Cell membrane</location>
        <topology evidence="1">Multi-pass membrane protein</topology>
    </subcellularLocation>
</comment>
<dbReference type="PANTHER" id="PTHR36506">
    <property type="entry name" value="PREFLAGELLIN PEPTIDASE"/>
    <property type="match status" value="1"/>
</dbReference>
<protein>
    <submittedName>
        <fullName evidence="9">Peptidase (FlaK-like)</fullName>
    </submittedName>
</protein>
<dbReference type="PANTHER" id="PTHR36506:SF1">
    <property type="entry name" value="PREFLAGELLIN PEPTIDASE"/>
    <property type="match status" value="1"/>
</dbReference>
<feature type="transmembrane region" description="Helical" evidence="6">
    <location>
        <begin position="254"/>
        <end position="280"/>
    </location>
</feature>
<dbReference type="HOGENOM" id="CLU_086258_0_0_2"/>
<evidence type="ECO:0000313" key="10">
    <source>
        <dbReference type="Proteomes" id="UP000005233"/>
    </source>
</evidence>
<name>H8I9Q3_METCZ</name>
<evidence type="ECO:0000256" key="5">
    <source>
        <dbReference type="ARBA" id="ARBA00023136"/>
    </source>
</evidence>
<keyword evidence="3 6" id="KW-0812">Transmembrane</keyword>
<dbReference type="STRING" id="1041930.Mtc_1760"/>
<dbReference type="InterPro" id="IPR000045">
    <property type="entry name" value="Prepilin_IV_endopep_pep"/>
</dbReference>
<dbReference type="Gene3D" id="6.10.250.3240">
    <property type="match status" value="1"/>
</dbReference>
<dbReference type="EMBL" id="CP003243">
    <property type="protein sequence ID" value="AFD00504.1"/>
    <property type="molecule type" value="Genomic_DNA"/>
</dbReference>
<keyword evidence="4 6" id="KW-1133">Transmembrane helix</keyword>
<evidence type="ECO:0000256" key="3">
    <source>
        <dbReference type="ARBA" id="ARBA00022692"/>
    </source>
</evidence>
<dbReference type="eggNOG" id="arCOG02298">
    <property type="taxonomic scope" value="Archaea"/>
</dbReference>
<feature type="domain" description="Preflagellin peptidase C-terminal" evidence="8">
    <location>
        <begin position="181"/>
        <end position="271"/>
    </location>
</feature>